<keyword evidence="13" id="KW-1185">Reference proteome</keyword>
<name>A0A318S4Y7_9DEIO</name>
<dbReference type="InterPro" id="IPR036291">
    <property type="entry name" value="NAD(P)-bd_dom_sf"/>
</dbReference>
<comment type="cofactor">
    <cofactor evidence="10">
        <name>NAD(+)</name>
        <dbReference type="ChEBI" id="CHEBI:57540"/>
    </cofactor>
    <text evidence="10">Binds 1 NAD(+) per subunit.</text>
</comment>
<dbReference type="Proteomes" id="UP000248326">
    <property type="component" value="Unassembled WGS sequence"/>
</dbReference>
<feature type="site" description="Increases basicity of active site Tyr" evidence="9">
    <location>
        <position position="109"/>
    </location>
</feature>
<evidence type="ECO:0000256" key="1">
    <source>
        <dbReference type="ARBA" id="ARBA00010141"/>
    </source>
</evidence>
<dbReference type="PRINTS" id="PR00732">
    <property type="entry name" value="GLHYDRLASE4"/>
</dbReference>
<feature type="binding site" evidence="8">
    <location>
        <position position="198"/>
    </location>
    <ligand>
        <name>Mn(2+)</name>
        <dbReference type="ChEBI" id="CHEBI:29035"/>
    </ligand>
</feature>
<evidence type="ECO:0000313" key="12">
    <source>
        <dbReference type="EMBL" id="PYE52763.1"/>
    </source>
</evidence>
<dbReference type="InterPro" id="IPR001088">
    <property type="entry name" value="Glyco_hydro_4"/>
</dbReference>
<feature type="binding site" evidence="8">
    <location>
        <position position="168"/>
    </location>
    <ligand>
        <name>Mn(2+)</name>
        <dbReference type="ChEBI" id="CHEBI:29035"/>
    </ligand>
</feature>
<dbReference type="RefSeq" id="WP_110887649.1">
    <property type="nucleotide sequence ID" value="NZ_QJSX01000012.1"/>
</dbReference>
<keyword evidence="5 8" id="KW-0464">Manganese</keyword>
<dbReference type="InterPro" id="IPR015955">
    <property type="entry name" value="Lactate_DH/Glyco_Ohase_4_C"/>
</dbReference>
<organism evidence="12 13">
    <name type="scientific">Deinococcus yavapaiensis KR-236</name>
    <dbReference type="NCBI Taxonomy" id="694435"/>
    <lineage>
        <taxon>Bacteria</taxon>
        <taxon>Thermotogati</taxon>
        <taxon>Deinococcota</taxon>
        <taxon>Deinococci</taxon>
        <taxon>Deinococcales</taxon>
        <taxon>Deinococcaceae</taxon>
        <taxon>Deinococcus</taxon>
    </lineage>
</organism>
<comment type="similarity">
    <text evidence="1 10">Belongs to the glycosyl hydrolase 4 family.</text>
</comment>
<protein>
    <submittedName>
        <fullName evidence="12">6-phospho-beta-glucosidase</fullName>
    </submittedName>
</protein>
<dbReference type="InterPro" id="IPR022616">
    <property type="entry name" value="Glyco_hydro_4_C"/>
</dbReference>
<dbReference type="EMBL" id="QJSX01000012">
    <property type="protein sequence ID" value="PYE52763.1"/>
    <property type="molecule type" value="Genomic_DNA"/>
</dbReference>
<sequence>MARLRIVYVGGGSTRAPGTVASFIRQWENFAGSEIVLVDVHEEHLDLVRRLAAKMADVAGADLTVTATSRREEALVGADVVLSSYRPGGFEARVLDERIPLRHGVIGQETQGPGGFFMALRAIHVARQLVEDMSRLCPNAVLFNYTNPVNVVAQAVRDFSDVRVISLCEGPIIFPRQLAGMAGLDPNRVRASMIGLNHACWSDASTGGAMYGDEDLWPHVEAALASGRVTDAWATRLLDLALVMRSVPAAYMRYYYFRREVLAELRTAPTTRAEDILAATSDYWTHYRELLDAPHPVLDPKRSRGGIYELEIAVDVMDAMYNDRAEVWPCNVVNGGALRDLPADLVVEGPCVVDRDGPRLLSGFRLPEGARGLVGALGEYQRLAAHAAWNGSRTDAIRALSANPIVPGLSVARALYDDLAAAQRAWLPERLW</sequence>
<proteinExistence type="inferred from homology"/>
<evidence type="ECO:0000256" key="9">
    <source>
        <dbReference type="PIRSR" id="PIRSR601088-4"/>
    </source>
</evidence>
<dbReference type="OrthoDB" id="9808275at2"/>
<dbReference type="GO" id="GO:0004553">
    <property type="term" value="F:hydrolase activity, hydrolyzing O-glycosyl compounds"/>
    <property type="evidence" value="ECO:0007669"/>
    <property type="project" value="InterPro"/>
</dbReference>
<evidence type="ECO:0000256" key="3">
    <source>
        <dbReference type="ARBA" id="ARBA00022801"/>
    </source>
</evidence>
<comment type="caution">
    <text evidence="12">The sequence shown here is derived from an EMBL/GenBank/DDBJ whole genome shotgun (WGS) entry which is preliminary data.</text>
</comment>
<dbReference type="Gene3D" id="3.90.110.10">
    <property type="entry name" value="Lactate dehydrogenase/glycoside hydrolase, family 4, C-terminal"/>
    <property type="match status" value="1"/>
</dbReference>
<evidence type="ECO:0000256" key="7">
    <source>
        <dbReference type="PIRSR" id="PIRSR601088-2"/>
    </source>
</evidence>
<dbReference type="AlphaFoldDB" id="A0A318S4Y7"/>
<reference evidence="12 13" key="1">
    <citation type="submission" date="2018-06" db="EMBL/GenBank/DDBJ databases">
        <title>Genomic Encyclopedia of Type Strains, Phase IV (KMG-IV): sequencing the most valuable type-strain genomes for metagenomic binning, comparative biology and taxonomic classification.</title>
        <authorList>
            <person name="Goeker M."/>
        </authorList>
    </citation>
    <scope>NUCLEOTIDE SEQUENCE [LARGE SCALE GENOMIC DNA]</scope>
    <source>
        <strain evidence="12 13">DSM 18048</strain>
    </source>
</reference>
<evidence type="ECO:0000256" key="10">
    <source>
        <dbReference type="RuleBase" id="RU361152"/>
    </source>
</evidence>
<feature type="domain" description="Glycosyl hydrolase family 4 C-terminal" evidence="11">
    <location>
        <begin position="194"/>
        <end position="406"/>
    </location>
</feature>
<evidence type="ECO:0000256" key="6">
    <source>
        <dbReference type="ARBA" id="ARBA00023295"/>
    </source>
</evidence>
<keyword evidence="6 10" id="KW-0326">Glycosidase</keyword>
<feature type="binding site" evidence="7">
    <location>
        <position position="147"/>
    </location>
    <ligand>
        <name>substrate</name>
    </ligand>
</feature>
<evidence type="ECO:0000256" key="5">
    <source>
        <dbReference type="ARBA" id="ARBA00023211"/>
    </source>
</evidence>
<evidence type="ECO:0000259" key="11">
    <source>
        <dbReference type="Pfam" id="PF11975"/>
    </source>
</evidence>
<dbReference type="PANTHER" id="PTHR32092:SF5">
    <property type="entry name" value="6-PHOSPHO-BETA-GLUCOSIDASE"/>
    <property type="match status" value="1"/>
</dbReference>
<evidence type="ECO:0000256" key="4">
    <source>
        <dbReference type="ARBA" id="ARBA00023027"/>
    </source>
</evidence>
<keyword evidence="8" id="KW-0533">Nickel</keyword>
<dbReference type="GO" id="GO:0016616">
    <property type="term" value="F:oxidoreductase activity, acting on the CH-OH group of donors, NAD or NADP as acceptor"/>
    <property type="evidence" value="ECO:0007669"/>
    <property type="project" value="InterPro"/>
</dbReference>
<dbReference type="GO" id="GO:0046872">
    <property type="term" value="F:metal ion binding"/>
    <property type="evidence" value="ECO:0007669"/>
    <property type="project" value="UniProtKB-KW"/>
</dbReference>
<keyword evidence="3 10" id="KW-0378">Hydrolase</keyword>
<evidence type="ECO:0000256" key="2">
    <source>
        <dbReference type="ARBA" id="ARBA00022723"/>
    </source>
</evidence>
<dbReference type="SUPFAM" id="SSF56327">
    <property type="entry name" value="LDH C-terminal domain-like"/>
    <property type="match status" value="1"/>
</dbReference>
<evidence type="ECO:0000313" key="13">
    <source>
        <dbReference type="Proteomes" id="UP000248326"/>
    </source>
</evidence>
<dbReference type="Gene3D" id="3.40.50.720">
    <property type="entry name" value="NAD(P)-binding Rossmann-like Domain"/>
    <property type="match status" value="1"/>
</dbReference>
<accession>A0A318S4Y7</accession>
<gene>
    <name evidence="12" type="ORF">DES52_11284</name>
</gene>
<keyword evidence="4 10" id="KW-0520">NAD</keyword>
<dbReference type="GO" id="GO:0005975">
    <property type="term" value="P:carbohydrate metabolic process"/>
    <property type="evidence" value="ECO:0007669"/>
    <property type="project" value="InterPro"/>
</dbReference>
<dbReference type="SUPFAM" id="SSF51735">
    <property type="entry name" value="NAD(P)-binding Rossmann-fold domains"/>
    <property type="match status" value="1"/>
</dbReference>
<dbReference type="Pfam" id="PF11975">
    <property type="entry name" value="Glyco_hydro_4C"/>
    <property type="match status" value="1"/>
</dbReference>
<keyword evidence="8" id="KW-0170">Cobalt</keyword>
<feature type="binding site" evidence="7">
    <location>
        <position position="93"/>
    </location>
    <ligand>
        <name>substrate</name>
    </ligand>
</feature>
<evidence type="ECO:0000256" key="8">
    <source>
        <dbReference type="PIRSR" id="PIRSR601088-3"/>
    </source>
</evidence>
<keyword evidence="2 8" id="KW-0479">Metal-binding</keyword>
<dbReference type="PANTHER" id="PTHR32092">
    <property type="entry name" value="6-PHOSPHO-BETA-GLUCOSIDASE-RELATED"/>
    <property type="match status" value="1"/>
</dbReference>
<dbReference type="Pfam" id="PF02056">
    <property type="entry name" value="Glyco_hydro_4"/>
    <property type="match status" value="1"/>
</dbReference>
<keyword evidence="8" id="KW-0408">Iron</keyword>